<evidence type="ECO:0000256" key="3">
    <source>
        <dbReference type="ARBA" id="ARBA00022737"/>
    </source>
</evidence>
<feature type="region of interest" description="Disordered" evidence="7">
    <location>
        <begin position="374"/>
        <end position="414"/>
    </location>
</feature>
<dbReference type="FunFam" id="1.25.40.10:FF:001428">
    <property type="entry name" value="Tetratricopeptide repeat protein 19, mitochondrial"/>
    <property type="match status" value="1"/>
</dbReference>
<keyword evidence="5" id="KW-0809">Transit peptide</keyword>
<dbReference type="PANTHER" id="PTHR13143:SF6">
    <property type="entry name" value="TETRATRICOPEPTIDE REPEAT PROTEIN 19, MITOCHONDRIAL"/>
    <property type="match status" value="1"/>
</dbReference>
<dbReference type="SUPFAM" id="SSF48452">
    <property type="entry name" value="TPR-like"/>
    <property type="match status" value="2"/>
</dbReference>
<dbReference type="GO" id="GO:0005743">
    <property type="term" value="C:mitochondrial inner membrane"/>
    <property type="evidence" value="ECO:0007669"/>
    <property type="project" value="TreeGrafter"/>
</dbReference>
<evidence type="ECO:0000256" key="7">
    <source>
        <dbReference type="SAM" id="MobiDB-lite"/>
    </source>
</evidence>
<dbReference type="Pfam" id="PF13424">
    <property type="entry name" value="TPR_12"/>
    <property type="match status" value="1"/>
</dbReference>
<dbReference type="GO" id="GO:0034551">
    <property type="term" value="P:mitochondrial respiratory chain complex III assembly"/>
    <property type="evidence" value="ECO:0007669"/>
    <property type="project" value="InterPro"/>
</dbReference>
<evidence type="ECO:0000256" key="2">
    <source>
        <dbReference type="ARBA" id="ARBA00008219"/>
    </source>
</evidence>
<dbReference type="AlphaFoldDB" id="A0A6P3VJ95"/>
<dbReference type="OrthoDB" id="5986190at2759"/>
<comment type="subcellular location">
    <subcellularLocation>
        <location evidence="1">Mitochondrion</location>
    </subcellularLocation>
</comment>
<dbReference type="CTD" id="54902"/>
<dbReference type="KEGG" id="char:105891348"/>
<keyword evidence="6" id="KW-0496">Mitochondrion</keyword>
<proteinExistence type="inferred from homology"/>
<dbReference type="RefSeq" id="XP_012672974.2">
    <property type="nucleotide sequence ID" value="XM_012817520.3"/>
</dbReference>
<dbReference type="Pfam" id="PF13374">
    <property type="entry name" value="TPR_10"/>
    <property type="match status" value="1"/>
</dbReference>
<evidence type="ECO:0000313" key="8">
    <source>
        <dbReference type="Proteomes" id="UP000515152"/>
    </source>
</evidence>
<dbReference type="PANTHER" id="PTHR13143">
    <property type="entry name" value="TETRATRICOPEPTIDE REPEAT PROTEIN 19"/>
    <property type="match status" value="1"/>
</dbReference>
<evidence type="ECO:0000256" key="5">
    <source>
        <dbReference type="ARBA" id="ARBA00022946"/>
    </source>
</evidence>
<organism evidence="8 9">
    <name type="scientific">Clupea harengus</name>
    <name type="common">Atlantic herring</name>
    <dbReference type="NCBI Taxonomy" id="7950"/>
    <lineage>
        <taxon>Eukaryota</taxon>
        <taxon>Metazoa</taxon>
        <taxon>Chordata</taxon>
        <taxon>Craniata</taxon>
        <taxon>Vertebrata</taxon>
        <taxon>Euteleostomi</taxon>
        <taxon>Actinopterygii</taxon>
        <taxon>Neopterygii</taxon>
        <taxon>Teleostei</taxon>
        <taxon>Clupei</taxon>
        <taxon>Clupeiformes</taxon>
        <taxon>Clupeoidei</taxon>
        <taxon>Clupeidae</taxon>
        <taxon>Clupea</taxon>
    </lineage>
</organism>
<dbReference type="Gene3D" id="1.25.40.10">
    <property type="entry name" value="Tetratricopeptide repeat domain"/>
    <property type="match status" value="2"/>
</dbReference>
<comment type="similarity">
    <text evidence="2">Belongs to the TTC19 family.</text>
</comment>
<dbReference type="Proteomes" id="UP000515152">
    <property type="component" value="Chromosome 25"/>
</dbReference>
<keyword evidence="8" id="KW-1185">Reference proteome</keyword>
<dbReference type="InterPro" id="IPR040395">
    <property type="entry name" value="TTC19"/>
</dbReference>
<sequence>MALPISCRLLLSHLSRFNSCVLETSSRPILCKSNVLLALRELINGQTANISPSLAWRSAVSRRSFRRCISSHVNEESQNGDKSSKRNVLWCAVAAFSFFGKADDERDEAQKAEDEIILLLKKAKLSMMRDELDAASGFLHQAIRLAHQTHNTQAIIYTYSLMANLAFVQGQLTNAEKLFKAAMSFMLSGGTPQDHNAVIEMSLKLASIYASQNKNELAEHGFQFCTESLEGKIAKHKELPLEELSDEERKDTRLLLGLCLDARARYLAVSHRLAEATTDYRRALQICSEEQGESHPQTLVLMSDLATILDLQGKHEEALGHINRAMQLGKDAGHPDQHVLQSNMAAILMHQGQFEEASRLFHEALALAQAMGDREAEEQIQEGLKELASRRDAQTDGKPAGQTECQAEGQAASE</sequence>
<evidence type="ECO:0000256" key="4">
    <source>
        <dbReference type="ARBA" id="ARBA00022803"/>
    </source>
</evidence>
<reference evidence="9" key="1">
    <citation type="submission" date="2025-08" db="UniProtKB">
        <authorList>
            <consortium name="RefSeq"/>
        </authorList>
    </citation>
    <scope>IDENTIFICATION</scope>
</reference>
<keyword evidence="3" id="KW-0677">Repeat</keyword>
<dbReference type="GeneID" id="105891348"/>
<name>A0A6P3VJ95_CLUHA</name>
<dbReference type="InterPro" id="IPR019734">
    <property type="entry name" value="TPR_rpt"/>
</dbReference>
<dbReference type="InterPro" id="IPR011990">
    <property type="entry name" value="TPR-like_helical_dom_sf"/>
</dbReference>
<gene>
    <name evidence="9" type="primary">ttc19</name>
</gene>
<evidence type="ECO:0000313" key="9">
    <source>
        <dbReference type="RefSeq" id="XP_012672974.2"/>
    </source>
</evidence>
<evidence type="ECO:0000256" key="1">
    <source>
        <dbReference type="ARBA" id="ARBA00004173"/>
    </source>
</evidence>
<dbReference type="SMART" id="SM00028">
    <property type="entry name" value="TPR"/>
    <property type="match status" value="5"/>
</dbReference>
<protein>
    <submittedName>
        <fullName evidence="9">Tetratricopeptide repeat protein 19, mitochondrial isoform X1</fullName>
    </submittedName>
</protein>
<keyword evidence="4" id="KW-0802">TPR repeat</keyword>
<accession>A0A6P3VJ95</accession>
<evidence type="ECO:0000256" key="6">
    <source>
        <dbReference type="ARBA" id="ARBA00023128"/>
    </source>
</evidence>
<feature type="compositionally biased region" description="Basic and acidic residues" evidence="7">
    <location>
        <begin position="383"/>
        <end position="395"/>
    </location>
</feature>